<name>X1JFE2_9ZZZZ</name>
<dbReference type="EMBL" id="BARV01002556">
    <property type="protein sequence ID" value="GAH93436.1"/>
    <property type="molecule type" value="Genomic_DNA"/>
</dbReference>
<organism evidence="1">
    <name type="scientific">marine sediment metagenome</name>
    <dbReference type="NCBI Taxonomy" id="412755"/>
    <lineage>
        <taxon>unclassified sequences</taxon>
        <taxon>metagenomes</taxon>
        <taxon>ecological metagenomes</taxon>
    </lineage>
</organism>
<dbReference type="AlphaFoldDB" id="X1JFE2"/>
<comment type="caution">
    <text evidence="1">The sequence shown here is derived from an EMBL/GenBank/DDBJ whole genome shotgun (WGS) entry which is preliminary data.</text>
</comment>
<reference evidence="1" key="1">
    <citation type="journal article" date="2014" name="Front. Microbiol.">
        <title>High frequency of phylogenetically diverse reductive dehalogenase-homologous genes in deep subseafloor sedimentary metagenomes.</title>
        <authorList>
            <person name="Kawai M."/>
            <person name="Futagami T."/>
            <person name="Toyoda A."/>
            <person name="Takaki Y."/>
            <person name="Nishi S."/>
            <person name="Hori S."/>
            <person name="Arai W."/>
            <person name="Tsubouchi T."/>
            <person name="Morono Y."/>
            <person name="Uchiyama I."/>
            <person name="Ito T."/>
            <person name="Fujiyama A."/>
            <person name="Inagaki F."/>
            <person name="Takami H."/>
        </authorList>
    </citation>
    <scope>NUCLEOTIDE SEQUENCE</scope>
    <source>
        <strain evidence="1">Expedition CK06-06</strain>
    </source>
</reference>
<accession>X1JFE2</accession>
<protein>
    <submittedName>
        <fullName evidence="1">Uncharacterized protein</fullName>
    </submittedName>
</protein>
<proteinExistence type="predicted"/>
<sequence length="99" mass="11525">MRMKCKLIVGEKWFHKKLIAEYFARKVYEKLNSKQFRGEWGDVNVDLVCEDKSSNGVDNSAIALNLLVRAEEEMKLFTPTKGTVELIRDIKDYIQKISI</sequence>
<evidence type="ECO:0000313" key="1">
    <source>
        <dbReference type="EMBL" id="GAH93436.1"/>
    </source>
</evidence>
<gene>
    <name evidence="1" type="ORF">S06H3_06544</name>
</gene>